<protein>
    <submittedName>
        <fullName evidence="2">Uncharacterized protein</fullName>
    </submittedName>
</protein>
<feature type="region of interest" description="Disordered" evidence="1">
    <location>
        <begin position="1"/>
        <end position="28"/>
    </location>
</feature>
<accession>A0A8E2JPH1</accession>
<gene>
    <name evidence="2" type="ORF">AOQ84DRAFT_109286</name>
</gene>
<dbReference type="Proteomes" id="UP000250140">
    <property type="component" value="Unassembled WGS sequence"/>
</dbReference>
<evidence type="ECO:0000256" key="1">
    <source>
        <dbReference type="SAM" id="MobiDB-lite"/>
    </source>
</evidence>
<name>A0A8E2JPH1_9PEZI</name>
<evidence type="ECO:0000313" key="3">
    <source>
        <dbReference type="Proteomes" id="UP000250140"/>
    </source>
</evidence>
<evidence type="ECO:0000313" key="2">
    <source>
        <dbReference type="EMBL" id="OCL04850.1"/>
    </source>
</evidence>
<sequence length="75" mass="8508">MVISRSATATSFASTAATADSGTRRQDAPARYISRKKLQALLERLFPNHKDKNFHIRIDNEIWSFDAPEEVSELE</sequence>
<organism evidence="2 3">
    <name type="scientific">Glonium stellatum</name>
    <dbReference type="NCBI Taxonomy" id="574774"/>
    <lineage>
        <taxon>Eukaryota</taxon>
        <taxon>Fungi</taxon>
        <taxon>Dikarya</taxon>
        <taxon>Ascomycota</taxon>
        <taxon>Pezizomycotina</taxon>
        <taxon>Dothideomycetes</taxon>
        <taxon>Pleosporomycetidae</taxon>
        <taxon>Gloniales</taxon>
        <taxon>Gloniaceae</taxon>
        <taxon>Glonium</taxon>
    </lineage>
</organism>
<dbReference type="OrthoDB" id="4293678at2759"/>
<dbReference type="EMBL" id="KV750419">
    <property type="protein sequence ID" value="OCL04850.1"/>
    <property type="molecule type" value="Genomic_DNA"/>
</dbReference>
<dbReference type="AlphaFoldDB" id="A0A8E2JPH1"/>
<feature type="compositionally biased region" description="Low complexity" evidence="1">
    <location>
        <begin position="1"/>
        <end position="21"/>
    </location>
</feature>
<proteinExistence type="predicted"/>
<keyword evidence="3" id="KW-1185">Reference proteome</keyword>
<reference evidence="2 3" key="1">
    <citation type="journal article" date="2016" name="Nat. Commun.">
        <title>Ectomycorrhizal ecology is imprinted in the genome of the dominant symbiotic fungus Cenococcum geophilum.</title>
        <authorList>
            <consortium name="DOE Joint Genome Institute"/>
            <person name="Peter M."/>
            <person name="Kohler A."/>
            <person name="Ohm R.A."/>
            <person name="Kuo A."/>
            <person name="Krutzmann J."/>
            <person name="Morin E."/>
            <person name="Arend M."/>
            <person name="Barry K.W."/>
            <person name="Binder M."/>
            <person name="Choi C."/>
            <person name="Clum A."/>
            <person name="Copeland A."/>
            <person name="Grisel N."/>
            <person name="Haridas S."/>
            <person name="Kipfer T."/>
            <person name="LaButti K."/>
            <person name="Lindquist E."/>
            <person name="Lipzen A."/>
            <person name="Maire R."/>
            <person name="Meier B."/>
            <person name="Mihaltcheva S."/>
            <person name="Molinier V."/>
            <person name="Murat C."/>
            <person name="Poggeler S."/>
            <person name="Quandt C.A."/>
            <person name="Sperisen C."/>
            <person name="Tritt A."/>
            <person name="Tisserant E."/>
            <person name="Crous P.W."/>
            <person name="Henrissat B."/>
            <person name="Nehls U."/>
            <person name="Egli S."/>
            <person name="Spatafora J.W."/>
            <person name="Grigoriev I.V."/>
            <person name="Martin F.M."/>
        </authorList>
    </citation>
    <scope>NUCLEOTIDE SEQUENCE [LARGE SCALE GENOMIC DNA]</scope>
    <source>
        <strain evidence="2 3">CBS 207.34</strain>
    </source>
</reference>